<dbReference type="PANTHER" id="PTHR11434:SF0">
    <property type="entry name" value="NADH-UBIQUINONE OXIDOREDUCTASE CHAIN 4L"/>
    <property type="match status" value="1"/>
</dbReference>
<evidence type="ECO:0000256" key="4">
    <source>
        <dbReference type="ARBA" id="ARBA00016612"/>
    </source>
</evidence>
<comment type="subcellular location">
    <subcellularLocation>
        <location evidence="15">Mitochondrion inner membrane</location>
        <topology evidence="15">Multi-pass membrane protein</topology>
    </subcellularLocation>
    <subcellularLocation>
        <location evidence="1">Mitochondrion membrane</location>
        <topology evidence="1">Multi-pass membrane protein</topology>
    </subcellularLocation>
</comment>
<evidence type="ECO:0000256" key="5">
    <source>
        <dbReference type="ARBA" id="ARBA00022448"/>
    </source>
</evidence>
<evidence type="ECO:0000256" key="15">
    <source>
        <dbReference type="RuleBase" id="RU004419"/>
    </source>
</evidence>
<dbReference type="GO" id="GO:0030964">
    <property type="term" value="C:NADH dehydrogenase complex"/>
    <property type="evidence" value="ECO:0007669"/>
    <property type="project" value="TreeGrafter"/>
</dbReference>
<dbReference type="PANTHER" id="PTHR11434">
    <property type="entry name" value="NADH-UBIQUINONE OXIDOREDUCTASE SUBUNIT ND4L"/>
    <property type="match status" value="1"/>
</dbReference>
<keyword evidence="14 15" id="KW-0472">Membrane</keyword>
<evidence type="ECO:0000256" key="2">
    <source>
        <dbReference type="ARBA" id="ARBA00010519"/>
    </source>
</evidence>
<evidence type="ECO:0000256" key="8">
    <source>
        <dbReference type="ARBA" id="ARBA00022967"/>
    </source>
</evidence>
<keyword evidence="15" id="KW-0999">Mitochondrion inner membrane</keyword>
<dbReference type="RefSeq" id="YP_010454185.1">
    <property type="nucleotide sequence ID" value="NC_065644.1"/>
</dbReference>
<evidence type="ECO:0000256" key="6">
    <source>
        <dbReference type="ARBA" id="ARBA00022660"/>
    </source>
</evidence>
<name>A0A8F5CEH9_9MOLL</name>
<reference evidence="16" key="1">
    <citation type="journal article" date="2021" name="Commun. Biol.">
        <title>Phylogenomics illuminates the evolution of bobtail and bottletail squid (order Sepiolida).</title>
        <authorList>
            <person name="Sanchez G."/>
            <person name="Fernandez-Alvarez F.A."/>
            <person name="Taite M."/>
            <person name="Sugimoto C."/>
            <person name="Jolly J."/>
            <person name="Simakov O."/>
            <person name="Marletaz F."/>
            <person name="Allcock L."/>
            <person name="Rokhsar D.S."/>
        </authorList>
    </citation>
    <scope>NUCLEOTIDE SEQUENCE</scope>
</reference>
<comment type="similarity">
    <text evidence="2 15">Belongs to the complex I subunit 4L family.</text>
</comment>
<evidence type="ECO:0000256" key="10">
    <source>
        <dbReference type="ARBA" id="ARBA00022989"/>
    </source>
</evidence>
<dbReference type="GO" id="GO:0016651">
    <property type="term" value="F:oxidoreductase activity, acting on NAD(P)H"/>
    <property type="evidence" value="ECO:0007669"/>
    <property type="project" value="InterPro"/>
</dbReference>
<feature type="transmembrane region" description="Helical" evidence="15">
    <location>
        <begin position="35"/>
        <end position="53"/>
    </location>
</feature>
<keyword evidence="7 15" id="KW-0812">Transmembrane</keyword>
<evidence type="ECO:0000256" key="7">
    <source>
        <dbReference type="ARBA" id="ARBA00022692"/>
    </source>
</evidence>
<evidence type="ECO:0000256" key="3">
    <source>
        <dbReference type="ARBA" id="ARBA00012944"/>
    </source>
</evidence>
<dbReference type="EMBL" id="MW478837">
    <property type="protein sequence ID" value="QXJ42214.1"/>
    <property type="molecule type" value="Genomic_DNA"/>
</dbReference>
<dbReference type="CTD" id="4539"/>
<dbReference type="GO" id="GO:0008137">
    <property type="term" value="F:NADH dehydrogenase (ubiquinone) activity"/>
    <property type="evidence" value="ECO:0007669"/>
    <property type="project" value="UniProtKB-EC"/>
</dbReference>
<evidence type="ECO:0000256" key="9">
    <source>
        <dbReference type="ARBA" id="ARBA00022982"/>
    </source>
</evidence>
<evidence type="ECO:0000256" key="12">
    <source>
        <dbReference type="ARBA" id="ARBA00023075"/>
    </source>
</evidence>
<keyword evidence="13 15" id="KW-0496">Mitochondrion</keyword>
<proteinExistence type="inferred from homology"/>
<keyword evidence="11 15" id="KW-0520">NAD</keyword>
<dbReference type="EC" id="7.1.1.2" evidence="3 15"/>
<dbReference type="InterPro" id="IPR001133">
    <property type="entry name" value="NADH_UbQ_OxRdtase_chain4L/K"/>
</dbReference>
<keyword evidence="5 15" id="KW-0813">Transport</keyword>
<feature type="transmembrane region" description="Helical" evidence="15">
    <location>
        <begin position="6"/>
        <end position="23"/>
    </location>
</feature>
<dbReference type="Pfam" id="PF00420">
    <property type="entry name" value="Oxidored_q2"/>
    <property type="match status" value="1"/>
</dbReference>
<geneLocation type="mitochondrion" evidence="16"/>
<comment type="catalytic activity">
    <reaction evidence="15">
        <text>a ubiquinone + NADH + 5 H(+)(in) = a ubiquinol + NAD(+) + 4 H(+)(out)</text>
        <dbReference type="Rhea" id="RHEA:29091"/>
        <dbReference type="Rhea" id="RHEA-COMP:9565"/>
        <dbReference type="Rhea" id="RHEA-COMP:9566"/>
        <dbReference type="ChEBI" id="CHEBI:15378"/>
        <dbReference type="ChEBI" id="CHEBI:16389"/>
        <dbReference type="ChEBI" id="CHEBI:17976"/>
        <dbReference type="ChEBI" id="CHEBI:57540"/>
        <dbReference type="ChEBI" id="CHEBI:57945"/>
        <dbReference type="EC" id="7.1.1.2"/>
    </reaction>
</comment>
<dbReference type="Gene3D" id="1.10.287.3510">
    <property type="match status" value="1"/>
</dbReference>
<accession>A0A8F5CEH9</accession>
<dbReference type="GeneID" id="74548121"/>
<organism evidence="16">
    <name type="scientific">Lusepiola birostrata</name>
    <dbReference type="NCBI Taxonomy" id="243074"/>
    <lineage>
        <taxon>Eukaryota</taxon>
        <taxon>Metazoa</taxon>
        <taxon>Spiralia</taxon>
        <taxon>Lophotrochozoa</taxon>
        <taxon>Mollusca</taxon>
        <taxon>Cephalopoda</taxon>
        <taxon>Coleoidea</taxon>
        <taxon>Decapodiformes</taxon>
        <taxon>Sepiida</taxon>
        <taxon>Sepiolidae</taxon>
        <taxon>Sepiolinae</taxon>
        <taxon>Lusepiola</taxon>
    </lineage>
</organism>
<dbReference type="GO" id="GO:0005743">
    <property type="term" value="C:mitochondrial inner membrane"/>
    <property type="evidence" value="ECO:0007669"/>
    <property type="project" value="UniProtKB-SubCell"/>
</dbReference>
<keyword evidence="8 15" id="KW-1278">Translocase</keyword>
<feature type="transmembrane region" description="Helical" evidence="15">
    <location>
        <begin position="59"/>
        <end position="82"/>
    </location>
</feature>
<dbReference type="InterPro" id="IPR039428">
    <property type="entry name" value="NUOK/Mnh_C1-like"/>
</dbReference>
<gene>
    <name evidence="16" type="primary">ND4L</name>
</gene>
<sequence length="98" mass="11355">MIMSSEMLFSVFIYISGVFILIFQWKHILNMMLSFEIMMLGVIFFFLLSWGLFSNDYSLMMVIIVFGVCEASLGLALLVSMIRVHGNDYVKSLNMYKL</sequence>
<evidence type="ECO:0000313" key="16">
    <source>
        <dbReference type="EMBL" id="QXJ42214.1"/>
    </source>
</evidence>
<keyword evidence="10 15" id="KW-1133">Transmembrane helix</keyword>
<dbReference type="AlphaFoldDB" id="A0A8F5CEH9"/>
<comment type="function">
    <text evidence="15">Core subunit of the mitochondrial membrane respiratory chain NADH dehydrogenase (Complex I) which catalyzes electron transfer from NADH through the respiratory chain, using ubiquinone as an electron acceptor.</text>
</comment>
<keyword evidence="6 15" id="KW-0679">Respiratory chain</keyword>
<evidence type="ECO:0000256" key="1">
    <source>
        <dbReference type="ARBA" id="ARBA00004225"/>
    </source>
</evidence>
<evidence type="ECO:0000256" key="11">
    <source>
        <dbReference type="ARBA" id="ARBA00023027"/>
    </source>
</evidence>
<evidence type="ECO:0000256" key="14">
    <source>
        <dbReference type="ARBA" id="ARBA00023136"/>
    </source>
</evidence>
<protein>
    <recommendedName>
        <fullName evidence="4 15">NADH-ubiquinone oxidoreductase chain 4L</fullName>
        <ecNumber evidence="3 15">7.1.1.2</ecNumber>
    </recommendedName>
</protein>
<keyword evidence="12 15" id="KW-0830">Ubiquinone</keyword>
<evidence type="ECO:0000256" key="13">
    <source>
        <dbReference type="ARBA" id="ARBA00023128"/>
    </source>
</evidence>
<keyword evidence="9 15" id="KW-0249">Electron transport</keyword>
<dbReference type="GO" id="GO:0042773">
    <property type="term" value="P:ATP synthesis coupled electron transport"/>
    <property type="evidence" value="ECO:0007669"/>
    <property type="project" value="UniProtKB-UniRule"/>
</dbReference>